<evidence type="ECO:0000256" key="4">
    <source>
        <dbReference type="ARBA" id="ARBA00023235"/>
    </source>
</evidence>
<dbReference type="Proteomes" id="UP000576550">
    <property type="component" value="Unassembled WGS sequence"/>
</dbReference>
<feature type="active site" description="Nucleophile" evidence="5">
    <location>
        <position position="40"/>
    </location>
</feature>
<protein>
    <recommendedName>
        <fullName evidence="5">tRNA pseudouridine synthase B</fullName>
        <ecNumber evidence="5">5.4.99.25</ecNumber>
    </recommendedName>
    <alternativeName>
        <fullName evidence="5">tRNA pseudouridine(55) synthase</fullName>
        <shortName evidence="5">Psi55 synthase</shortName>
    </alternativeName>
    <alternativeName>
        <fullName evidence="5">tRNA pseudouridylate synthase</fullName>
    </alternativeName>
    <alternativeName>
        <fullName evidence="5">tRNA-uridine isomerase</fullName>
    </alternativeName>
</protein>
<evidence type="ECO:0000313" key="7">
    <source>
        <dbReference type="EMBL" id="HHX99494.1"/>
    </source>
</evidence>
<evidence type="ECO:0000313" key="8">
    <source>
        <dbReference type="Proteomes" id="UP000576550"/>
    </source>
</evidence>
<dbReference type="GO" id="GO:0003723">
    <property type="term" value="F:RNA binding"/>
    <property type="evidence" value="ECO:0007669"/>
    <property type="project" value="InterPro"/>
</dbReference>
<dbReference type="InterPro" id="IPR002501">
    <property type="entry name" value="PsdUridine_synth_N"/>
</dbReference>
<dbReference type="GO" id="GO:1990481">
    <property type="term" value="P:mRNA pseudouridine synthesis"/>
    <property type="evidence" value="ECO:0007669"/>
    <property type="project" value="TreeGrafter"/>
</dbReference>
<comment type="function">
    <text evidence="5">Responsible for synthesis of pseudouridine from uracil-55 in the psi GC loop of transfer RNAs.</text>
</comment>
<dbReference type="InterPro" id="IPR014780">
    <property type="entry name" value="tRNA_psdUridine_synth_TruB"/>
</dbReference>
<name>A0A832Q836_9BACT</name>
<dbReference type="NCBIfam" id="TIGR00431">
    <property type="entry name" value="TruB"/>
    <property type="match status" value="1"/>
</dbReference>
<evidence type="ECO:0000259" key="6">
    <source>
        <dbReference type="Pfam" id="PF01509"/>
    </source>
</evidence>
<evidence type="ECO:0000256" key="2">
    <source>
        <dbReference type="ARBA" id="ARBA00005642"/>
    </source>
</evidence>
<proteinExistence type="inferred from homology"/>
<dbReference type="EMBL" id="DUTP01000003">
    <property type="protein sequence ID" value="HHX99494.1"/>
    <property type="molecule type" value="Genomic_DNA"/>
</dbReference>
<reference evidence="7 8" key="1">
    <citation type="journal article" date="2020" name="Biotechnol. Biofuels">
        <title>New insights from the biogas microbiome by comprehensive genome-resolved metagenomics of nearly 1600 species originating from multiple anaerobic digesters.</title>
        <authorList>
            <person name="Campanaro S."/>
            <person name="Treu L."/>
            <person name="Rodriguez-R L.M."/>
            <person name="Kovalovszki A."/>
            <person name="Ziels R.M."/>
            <person name="Maus I."/>
            <person name="Zhu X."/>
            <person name="Kougias P.G."/>
            <person name="Basile A."/>
            <person name="Luo G."/>
            <person name="Schluter A."/>
            <person name="Konstantinidis K.T."/>
            <person name="Angelidaki I."/>
        </authorList>
    </citation>
    <scope>NUCLEOTIDE SEQUENCE [LARGE SCALE GENOMIC DNA]</scope>
    <source>
        <strain evidence="7">AS05jafATM_89</strain>
    </source>
</reference>
<comment type="caution">
    <text evidence="7">The sequence shown here is derived from an EMBL/GenBank/DDBJ whole genome shotgun (WGS) entry which is preliminary data.</text>
</comment>
<dbReference type="InterPro" id="IPR020103">
    <property type="entry name" value="PsdUridine_synth_cat_dom_sf"/>
</dbReference>
<keyword evidence="3 5" id="KW-0819">tRNA processing</keyword>
<dbReference type="PANTHER" id="PTHR13767:SF2">
    <property type="entry name" value="PSEUDOURIDYLATE SYNTHASE TRUB1"/>
    <property type="match status" value="1"/>
</dbReference>
<dbReference type="Gene3D" id="3.30.2350.10">
    <property type="entry name" value="Pseudouridine synthase"/>
    <property type="match status" value="1"/>
</dbReference>
<dbReference type="AlphaFoldDB" id="A0A832Q836"/>
<organism evidence="7 8">
    <name type="scientific">Candidatus Dojkabacteria bacterium</name>
    <dbReference type="NCBI Taxonomy" id="2099670"/>
    <lineage>
        <taxon>Bacteria</taxon>
        <taxon>Candidatus Dojkabacteria</taxon>
    </lineage>
</organism>
<sequence length="234" mass="26491">MINGILLINKERDITSYDVIRKLKRVLPKGQKIGHGGTLDPFATGLLIILLGRGTKLMNKIHSLKKDYVVKAEFGYSTDTQDITGEKDRVCKDLKEVSKSEIETKIKEKFLGEILQIPPMFSAKKIKGKKAYELARKGEEVKIEPKKVEIYSFDLVDYDWPYSTFSISCSTGTYVRTLIHDLGVEIGTYGTAIELERKKIGDFKLEDAFNSKDIVEENIDKIVGNVINLENLKL</sequence>
<evidence type="ECO:0000256" key="3">
    <source>
        <dbReference type="ARBA" id="ARBA00022694"/>
    </source>
</evidence>
<evidence type="ECO:0000256" key="1">
    <source>
        <dbReference type="ARBA" id="ARBA00000385"/>
    </source>
</evidence>
<dbReference type="SUPFAM" id="SSF55120">
    <property type="entry name" value="Pseudouridine synthase"/>
    <property type="match status" value="1"/>
</dbReference>
<gene>
    <name evidence="5 7" type="primary">truB</name>
    <name evidence="7" type="ORF">GX533_02335</name>
</gene>
<dbReference type="EC" id="5.4.99.25" evidence="5"/>
<dbReference type="GO" id="GO:0031119">
    <property type="term" value="P:tRNA pseudouridine synthesis"/>
    <property type="evidence" value="ECO:0007669"/>
    <property type="project" value="UniProtKB-UniRule"/>
</dbReference>
<dbReference type="HAMAP" id="MF_01080">
    <property type="entry name" value="TruB_bact"/>
    <property type="match status" value="1"/>
</dbReference>
<accession>A0A832Q836</accession>
<dbReference type="GO" id="GO:0160148">
    <property type="term" value="F:tRNA pseudouridine(55) synthase activity"/>
    <property type="evidence" value="ECO:0007669"/>
    <property type="project" value="UniProtKB-EC"/>
</dbReference>
<comment type="catalytic activity">
    <reaction evidence="1 5">
        <text>uridine(55) in tRNA = pseudouridine(55) in tRNA</text>
        <dbReference type="Rhea" id="RHEA:42532"/>
        <dbReference type="Rhea" id="RHEA-COMP:10101"/>
        <dbReference type="Rhea" id="RHEA-COMP:10102"/>
        <dbReference type="ChEBI" id="CHEBI:65314"/>
        <dbReference type="ChEBI" id="CHEBI:65315"/>
        <dbReference type="EC" id="5.4.99.25"/>
    </reaction>
</comment>
<dbReference type="PANTHER" id="PTHR13767">
    <property type="entry name" value="TRNA-PSEUDOURIDINE SYNTHASE"/>
    <property type="match status" value="1"/>
</dbReference>
<dbReference type="Pfam" id="PF01509">
    <property type="entry name" value="TruB_N"/>
    <property type="match status" value="1"/>
</dbReference>
<dbReference type="CDD" id="cd02573">
    <property type="entry name" value="PseudoU_synth_EcTruB"/>
    <property type="match status" value="1"/>
</dbReference>
<comment type="similarity">
    <text evidence="2 5">Belongs to the pseudouridine synthase TruB family. Type 1 subfamily.</text>
</comment>
<evidence type="ECO:0000256" key="5">
    <source>
        <dbReference type="HAMAP-Rule" id="MF_01080"/>
    </source>
</evidence>
<feature type="domain" description="Pseudouridine synthase II N-terminal" evidence="6">
    <location>
        <begin position="29"/>
        <end position="175"/>
    </location>
</feature>
<keyword evidence="4 5" id="KW-0413">Isomerase</keyword>